<name>A0ABN0ZA75_9ACTN</name>
<evidence type="ECO:0000256" key="1">
    <source>
        <dbReference type="SAM" id="MobiDB-lite"/>
    </source>
</evidence>
<feature type="compositionally biased region" description="Polar residues" evidence="1">
    <location>
        <begin position="47"/>
        <end position="57"/>
    </location>
</feature>
<feature type="region of interest" description="Disordered" evidence="1">
    <location>
        <begin position="47"/>
        <end position="100"/>
    </location>
</feature>
<dbReference type="EMBL" id="BAAABY010000002">
    <property type="protein sequence ID" value="GAA0441174.1"/>
    <property type="molecule type" value="Genomic_DNA"/>
</dbReference>
<accession>A0ABN0ZA75</accession>
<dbReference type="Proteomes" id="UP001500909">
    <property type="component" value="Unassembled WGS sequence"/>
</dbReference>
<protein>
    <submittedName>
        <fullName evidence="2">Uncharacterized protein</fullName>
    </submittedName>
</protein>
<reference evidence="2 3" key="1">
    <citation type="journal article" date="2019" name="Int. J. Syst. Evol. Microbiol.">
        <title>The Global Catalogue of Microorganisms (GCM) 10K type strain sequencing project: providing services to taxonomists for standard genome sequencing and annotation.</title>
        <authorList>
            <consortium name="The Broad Institute Genomics Platform"/>
            <consortium name="The Broad Institute Genome Sequencing Center for Infectious Disease"/>
            <person name="Wu L."/>
            <person name="Ma J."/>
        </authorList>
    </citation>
    <scope>NUCLEOTIDE SEQUENCE [LARGE SCALE GENOMIC DNA]</scope>
    <source>
        <strain evidence="2 3">JCM 4805</strain>
    </source>
</reference>
<sequence>MTRPDEKPPAPKPAKTSKALSRCGPWGYEVVMIDMAAGVMKAAATPVTNRATTSIQPTVAKPPNAEKTRKTPSQARSIRRLPNRSAARPPSRVKPAYPST</sequence>
<keyword evidence="3" id="KW-1185">Reference proteome</keyword>
<evidence type="ECO:0000313" key="2">
    <source>
        <dbReference type="EMBL" id="GAA0441174.1"/>
    </source>
</evidence>
<comment type="caution">
    <text evidence="2">The sequence shown here is derived from an EMBL/GenBank/DDBJ whole genome shotgun (WGS) entry which is preliminary data.</text>
</comment>
<proteinExistence type="predicted"/>
<feature type="region of interest" description="Disordered" evidence="1">
    <location>
        <begin position="1"/>
        <end position="20"/>
    </location>
</feature>
<organism evidence="2 3">
    <name type="scientific">Streptomyces olivaceiscleroticus</name>
    <dbReference type="NCBI Taxonomy" id="68245"/>
    <lineage>
        <taxon>Bacteria</taxon>
        <taxon>Bacillati</taxon>
        <taxon>Actinomycetota</taxon>
        <taxon>Actinomycetes</taxon>
        <taxon>Kitasatosporales</taxon>
        <taxon>Streptomycetaceae</taxon>
        <taxon>Streptomyces</taxon>
    </lineage>
</organism>
<evidence type="ECO:0000313" key="3">
    <source>
        <dbReference type="Proteomes" id="UP001500909"/>
    </source>
</evidence>
<gene>
    <name evidence="2" type="ORF">GCM10010361_01360</name>
</gene>